<evidence type="ECO:0000256" key="4">
    <source>
        <dbReference type="ARBA" id="ARBA00022490"/>
    </source>
</evidence>
<keyword evidence="4 13" id="KW-0963">Cytoplasm</keyword>
<dbReference type="InterPro" id="IPR036393">
    <property type="entry name" value="AceGlu_kinase-like_sf"/>
</dbReference>
<feature type="binding site" evidence="13">
    <location>
        <position position="56"/>
    </location>
    <ligand>
        <name>ATP</name>
        <dbReference type="ChEBI" id="CHEBI:30616"/>
    </ligand>
</feature>
<dbReference type="Proteomes" id="UP000050934">
    <property type="component" value="Unassembled WGS sequence"/>
</dbReference>
<gene>
    <name evidence="13" type="primary">pyrH</name>
    <name evidence="15" type="ORF">IV45_GL000378</name>
</gene>
<dbReference type="InterPro" id="IPR001048">
    <property type="entry name" value="Asp/Glu/Uridylate_kinase"/>
</dbReference>
<keyword evidence="5 13" id="KW-0021">Allosteric enzyme</keyword>
<comment type="function">
    <text evidence="12 13">Catalyzes the reversible phosphorylation of UMP to UDP.</text>
</comment>
<dbReference type="EC" id="2.7.4.22" evidence="13"/>
<evidence type="ECO:0000313" key="16">
    <source>
        <dbReference type="Proteomes" id="UP000050934"/>
    </source>
</evidence>
<dbReference type="UniPathway" id="UPA00159">
    <property type="reaction ID" value="UER00275"/>
</dbReference>
<evidence type="ECO:0000256" key="7">
    <source>
        <dbReference type="ARBA" id="ARBA00022741"/>
    </source>
</evidence>
<comment type="similarity">
    <text evidence="3 13">Belongs to the UMP kinase family.</text>
</comment>
<name>A0A0R2I0V4_9LACO</name>
<keyword evidence="7 13" id="KW-0547">Nucleotide-binding</keyword>
<accession>A0A0R2I0V4</accession>
<evidence type="ECO:0000256" key="1">
    <source>
        <dbReference type="ARBA" id="ARBA00004496"/>
    </source>
</evidence>
<feature type="binding site" evidence="13">
    <location>
        <position position="164"/>
    </location>
    <ligand>
        <name>ATP</name>
        <dbReference type="ChEBI" id="CHEBI:30616"/>
    </ligand>
</feature>
<dbReference type="FunFam" id="3.40.1160.10:FF:000001">
    <property type="entry name" value="Uridylate kinase"/>
    <property type="match status" value="1"/>
</dbReference>
<comment type="subunit">
    <text evidence="13">Homohexamer.</text>
</comment>
<dbReference type="Pfam" id="PF00696">
    <property type="entry name" value="AA_kinase"/>
    <property type="match status" value="1"/>
</dbReference>
<evidence type="ECO:0000256" key="10">
    <source>
        <dbReference type="ARBA" id="ARBA00022975"/>
    </source>
</evidence>
<comment type="activity regulation">
    <text evidence="13">Allosterically activated by GTP. Inhibited by UTP.</text>
</comment>
<dbReference type="GO" id="GO:0006225">
    <property type="term" value="P:UDP biosynthetic process"/>
    <property type="evidence" value="ECO:0007669"/>
    <property type="project" value="TreeGrafter"/>
</dbReference>
<dbReference type="InterPro" id="IPR015963">
    <property type="entry name" value="Uridylate_kinase_bac"/>
</dbReference>
<reference evidence="15 16" key="1">
    <citation type="journal article" date="2015" name="Genome Announc.">
        <title>Expanding the biotechnology potential of lactobacilli through comparative genomics of 213 strains and associated genera.</title>
        <authorList>
            <person name="Sun Z."/>
            <person name="Harris H.M."/>
            <person name="McCann A."/>
            <person name="Guo C."/>
            <person name="Argimon S."/>
            <person name="Zhang W."/>
            <person name="Yang X."/>
            <person name="Jeffery I.B."/>
            <person name="Cooney J.C."/>
            <person name="Kagawa T.F."/>
            <person name="Liu W."/>
            <person name="Song Y."/>
            <person name="Salvetti E."/>
            <person name="Wrobel A."/>
            <person name="Rasinkangas P."/>
            <person name="Parkhill J."/>
            <person name="Rea M.C."/>
            <person name="O'Sullivan O."/>
            <person name="Ritari J."/>
            <person name="Douillard F.P."/>
            <person name="Paul Ross R."/>
            <person name="Yang R."/>
            <person name="Briner A.E."/>
            <person name="Felis G.E."/>
            <person name="de Vos W.M."/>
            <person name="Barrangou R."/>
            <person name="Klaenhammer T.R."/>
            <person name="Caufield P.W."/>
            <person name="Cui Y."/>
            <person name="Zhang H."/>
            <person name="O'Toole P.W."/>
        </authorList>
    </citation>
    <scope>NUCLEOTIDE SEQUENCE [LARGE SCALE GENOMIC DNA]</scope>
    <source>
        <strain evidence="15 16">DSM 17896</strain>
    </source>
</reference>
<keyword evidence="6 13" id="KW-0808">Transferase</keyword>
<comment type="subcellular location">
    <subcellularLocation>
        <location evidence="1 13">Cytoplasm</location>
    </subcellularLocation>
</comment>
<evidence type="ECO:0000256" key="11">
    <source>
        <dbReference type="ARBA" id="ARBA00047767"/>
    </source>
</evidence>
<feature type="binding site" evidence="13">
    <location>
        <position position="173"/>
    </location>
    <ligand>
        <name>ATP</name>
        <dbReference type="ChEBI" id="CHEBI:30616"/>
    </ligand>
</feature>
<evidence type="ECO:0000259" key="14">
    <source>
        <dbReference type="Pfam" id="PF00696"/>
    </source>
</evidence>
<dbReference type="Gene3D" id="3.40.1160.10">
    <property type="entry name" value="Acetylglutamate kinase-like"/>
    <property type="match status" value="1"/>
</dbReference>
<dbReference type="GO" id="GO:0044210">
    <property type="term" value="P:'de novo' CTP biosynthetic process"/>
    <property type="evidence" value="ECO:0007669"/>
    <property type="project" value="UniProtKB-UniRule"/>
</dbReference>
<feature type="domain" description="Aspartate/glutamate/uridylate kinase" evidence="14">
    <location>
        <begin position="8"/>
        <end position="218"/>
    </location>
</feature>
<evidence type="ECO:0000256" key="12">
    <source>
        <dbReference type="ARBA" id="ARBA00054149"/>
    </source>
</evidence>
<dbReference type="PATRIC" id="fig|396268.3.peg.382"/>
<feature type="binding site" evidence="13">
    <location>
        <position position="60"/>
    </location>
    <ligand>
        <name>ATP</name>
        <dbReference type="ChEBI" id="CHEBI:30616"/>
    </ligand>
</feature>
<keyword evidence="8 13" id="KW-0418">Kinase</keyword>
<dbReference type="OrthoDB" id="9807458at2"/>
<evidence type="ECO:0000256" key="13">
    <source>
        <dbReference type="HAMAP-Rule" id="MF_01220"/>
    </source>
</evidence>
<dbReference type="HAMAP" id="MF_01220_B">
    <property type="entry name" value="PyrH_B"/>
    <property type="match status" value="1"/>
</dbReference>
<feature type="binding site" evidence="13">
    <location>
        <position position="170"/>
    </location>
    <ligand>
        <name>ATP</name>
        <dbReference type="ChEBI" id="CHEBI:30616"/>
    </ligand>
</feature>
<evidence type="ECO:0000256" key="6">
    <source>
        <dbReference type="ARBA" id="ARBA00022679"/>
    </source>
</evidence>
<evidence type="ECO:0000256" key="2">
    <source>
        <dbReference type="ARBA" id="ARBA00004791"/>
    </source>
</evidence>
<evidence type="ECO:0000313" key="15">
    <source>
        <dbReference type="EMBL" id="KRN58753.1"/>
    </source>
</evidence>
<keyword evidence="9 13" id="KW-0067">ATP-binding</keyword>
<sequence length="241" mass="26013">MAADIKYKRVVLKLSGEALAGDQGFGINPPELKTVAKEIKEVHAMGVQICIVVGGGNMWRGVTGEKLGMERAQADYIGMLATIMNALSLQDALEGIGVETRVQTSIEMRQIAEPYIRRKAIRHLEKGRVVIFAGGTGSPYFSTDTTAALRAAEMNADAILMAKNGVDGVYSADPKKDPNAKKYAHLTHMDILDKHLHVMDSTASSMSMDNHIPLVVFNLNTPGNIVKVVKGEHIGTTIEGD</sequence>
<comment type="catalytic activity">
    <reaction evidence="11 13">
        <text>UMP + ATP = UDP + ADP</text>
        <dbReference type="Rhea" id="RHEA:24400"/>
        <dbReference type="ChEBI" id="CHEBI:30616"/>
        <dbReference type="ChEBI" id="CHEBI:57865"/>
        <dbReference type="ChEBI" id="CHEBI:58223"/>
        <dbReference type="ChEBI" id="CHEBI:456216"/>
        <dbReference type="EC" id="2.7.4.22"/>
    </reaction>
</comment>
<evidence type="ECO:0000256" key="3">
    <source>
        <dbReference type="ARBA" id="ARBA00007614"/>
    </source>
</evidence>
<dbReference type="PIRSF" id="PIRSF005650">
    <property type="entry name" value="Uridylate_kin"/>
    <property type="match status" value="1"/>
</dbReference>
<dbReference type="AlphaFoldDB" id="A0A0R2I0V4"/>
<feature type="binding site" evidence="13">
    <location>
        <begin position="13"/>
        <end position="16"/>
    </location>
    <ligand>
        <name>ATP</name>
        <dbReference type="ChEBI" id="CHEBI:30616"/>
    </ligand>
</feature>
<feature type="binding site" evidence="13">
    <location>
        <begin position="136"/>
        <end position="143"/>
    </location>
    <ligand>
        <name>UMP</name>
        <dbReference type="ChEBI" id="CHEBI:57865"/>
    </ligand>
</feature>
<proteinExistence type="inferred from homology"/>
<feature type="binding site" evidence="13">
    <location>
        <position position="75"/>
    </location>
    <ligand>
        <name>UMP</name>
        <dbReference type="ChEBI" id="CHEBI:57865"/>
    </ligand>
</feature>
<feature type="binding site" evidence="13">
    <location>
        <position position="55"/>
    </location>
    <ligand>
        <name>UMP</name>
        <dbReference type="ChEBI" id="CHEBI:57865"/>
    </ligand>
</feature>
<dbReference type="RefSeq" id="WP_057740932.1">
    <property type="nucleotide sequence ID" value="NZ_JQBW01000009.1"/>
</dbReference>
<comment type="caution">
    <text evidence="13">Lacks conserved residue(s) required for the propagation of feature annotation.</text>
</comment>
<dbReference type="SUPFAM" id="SSF53633">
    <property type="entry name" value="Carbamate kinase-like"/>
    <property type="match status" value="1"/>
</dbReference>
<dbReference type="GO" id="GO:0005737">
    <property type="term" value="C:cytoplasm"/>
    <property type="evidence" value="ECO:0007669"/>
    <property type="project" value="UniProtKB-SubCell"/>
</dbReference>
<feature type="region of interest" description="Involved in allosteric activation by GTP" evidence="13">
    <location>
        <begin position="21"/>
        <end position="26"/>
    </location>
</feature>
<evidence type="ECO:0000256" key="8">
    <source>
        <dbReference type="ARBA" id="ARBA00022777"/>
    </source>
</evidence>
<keyword evidence="10 13" id="KW-0665">Pyrimidine biosynthesis</keyword>
<dbReference type="PANTHER" id="PTHR42833">
    <property type="entry name" value="URIDYLATE KINASE"/>
    <property type="match status" value="1"/>
</dbReference>
<organism evidence="15 16">
    <name type="scientific">Limosilactobacillus secaliphilus</name>
    <dbReference type="NCBI Taxonomy" id="396268"/>
    <lineage>
        <taxon>Bacteria</taxon>
        <taxon>Bacillati</taxon>
        <taxon>Bacillota</taxon>
        <taxon>Bacilli</taxon>
        <taxon>Lactobacillales</taxon>
        <taxon>Lactobacillaceae</taxon>
        <taxon>Limosilactobacillus</taxon>
    </lineage>
</organism>
<evidence type="ECO:0000256" key="5">
    <source>
        <dbReference type="ARBA" id="ARBA00022533"/>
    </source>
</evidence>
<dbReference type="STRING" id="396268.IV45_GL000378"/>
<dbReference type="PANTHER" id="PTHR42833:SF4">
    <property type="entry name" value="URIDYLATE KINASE PUMPKIN, CHLOROPLASTIC"/>
    <property type="match status" value="1"/>
</dbReference>
<dbReference type="NCBIfam" id="TIGR02075">
    <property type="entry name" value="pyrH_bact"/>
    <property type="match status" value="1"/>
</dbReference>
<evidence type="ECO:0000256" key="9">
    <source>
        <dbReference type="ARBA" id="ARBA00022840"/>
    </source>
</evidence>
<comment type="caution">
    <text evidence="15">The sequence shown here is derived from an EMBL/GenBank/DDBJ whole genome shotgun (WGS) entry which is preliminary data.</text>
</comment>
<dbReference type="InterPro" id="IPR011817">
    <property type="entry name" value="Uridylate_kinase"/>
</dbReference>
<protein>
    <recommendedName>
        <fullName evidence="13">Uridylate kinase</fullName>
        <shortName evidence="13">UK</shortName>
        <ecNumber evidence="13">2.7.4.22</ecNumber>
    </recommendedName>
    <alternativeName>
        <fullName evidence="13">Uridine monophosphate kinase</fullName>
        <shortName evidence="13">UMP kinase</shortName>
        <shortName evidence="13">UMPK</shortName>
    </alternativeName>
</protein>
<dbReference type="GO" id="GO:0033862">
    <property type="term" value="F:UMP kinase activity"/>
    <property type="evidence" value="ECO:0007669"/>
    <property type="project" value="UniProtKB-EC"/>
</dbReference>
<keyword evidence="16" id="KW-1185">Reference proteome</keyword>
<dbReference type="CDD" id="cd04254">
    <property type="entry name" value="AAK_UMPK-PyrH-Ec"/>
    <property type="match status" value="1"/>
</dbReference>
<dbReference type="EMBL" id="JQBW01000009">
    <property type="protein sequence ID" value="KRN58753.1"/>
    <property type="molecule type" value="Genomic_DNA"/>
</dbReference>
<comment type="pathway">
    <text evidence="2 13">Pyrimidine metabolism; CTP biosynthesis via de novo pathway; UDP from UMP (UMPK route): step 1/1.</text>
</comment>
<dbReference type="GO" id="GO:0005524">
    <property type="term" value="F:ATP binding"/>
    <property type="evidence" value="ECO:0007669"/>
    <property type="project" value="UniProtKB-KW"/>
</dbReference>